<dbReference type="InterPro" id="IPR000719">
    <property type="entry name" value="Prot_kinase_dom"/>
</dbReference>
<evidence type="ECO:0000256" key="1">
    <source>
        <dbReference type="ARBA" id="ARBA00022527"/>
    </source>
</evidence>
<feature type="repeat" description="ANK" evidence="7">
    <location>
        <begin position="188"/>
        <end position="220"/>
    </location>
</feature>
<dbReference type="CDD" id="cd05123">
    <property type="entry name" value="STKc_AGC"/>
    <property type="match status" value="1"/>
</dbReference>
<dbReference type="PROSITE" id="PS50011">
    <property type="entry name" value="PROTEIN_KINASE_DOM"/>
    <property type="match status" value="1"/>
</dbReference>
<evidence type="ECO:0000313" key="11">
    <source>
        <dbReference type="Proteomes" id="UP000187209"/>
    </source>
</evidence>
<keyword evidence="1" id="KW-0723">Serine/threonine-protein kinase</keyword>
<feature type="repeat" description="ANK" evidence="7">
    <location>
        <begin position="153"/>
        <end position="185"/>
    </location>
</feature>
<gene>
    <name evidence="10" type="ORF">SteCoe_21477</name>
</gene>
<evidence type="ECO:0000256" key="2">
    <source>
        <dbReference type="ARBA" id="ARBA00022553"/>
    </source>
</evidence>
<dbReference type="InterPro" id="IPR002110">
    <property type="entry name" value="Ankyrin_rpt"/>
</dbReference>
<sequence>MESIMAKNLKKLLDGFLILEKNHGKNPSDVTQTSSSGDILNKIKDETSLFLPSYGSISEGTLAQDLPSNNFNPGFRHIIAIQTSKRNFIRKFSDLISTEQYVEALESYKEQISKMDIALIEAVGSNNVSLCRQLLDRREYGELVAQPNAKDTEGNTPLHIAAMHGHLKICEILLDYGDNIDKNPINIHKKTPLHLACINNQIPLAQLLVRSGANINIPDDLENTPVHYSAQLGSKELLEWLLNKGPDLSIKNSEGKTAMEINTRESVQEIFKKEQPHNTNSLFTLAKPIDLMGMIQKINKIIHNSPNNSEDFDNIQKLSPGHFRPIKILGKGSFGEVFLVEKKDTKQLFAMKILMKNKIMGQNLLKYAMAERNIASAIKHPFIVCLRYSFQTDNKLYLLLDYCPGGSLGGFLLREKRFSEERSRIYLCEILLALEELHKRDIIYRDLKPDNIVIDTDGHALLTDFGLSKEGVIEKDSAKSFCGSAAYLAPEILKRTGHGKAVDCYLLGVLLYEMIIGIPPFYSQNKSEMFSNIKKAKLRVPTSLSIECKNLLRDLLQKDPNKRLGCVGGISQIKKHEFFYGIDWDLVYNRGLRPPVPYIMSNESQYLPEVIIADSQNEINSSLPGWTFIGK</sequence>
<keyword evidence="2" id="KW-0597">Phosphoprotein</keyword>
<feature type="domain" description="Protein kinase" evidence="9">
    <location>
        <begin position="323"/>
        <end position="579"/>
    </location>
</feature>
<keyword evidence="4 8" id="KW-0547">Nucleotide-binding</keyword>
<evidence type="ECO:0000256" key="4">
    <source>
        <dbReference type="ARBA" id="ARBA00022741"/>
    </source>
</evidence>
<dbReference type="FunFam" id="3.30.200.20:FF:000042">
    <property type="entry name" value="Aurora kinase A"/>
    <property type="match status" value="1"/>
</dbReference>
<dbReference type="Proteomes" id="UP000187209">
    <property type="component" value="Unassembled WGS sequence"/>
</dbReference>
<dbReference type="Gene3D" id="3.30.200.20">
    <property type="entry name" value="Phosphorylase Kinase, domain 1"/>
    <property type="match status" value="1"/>
</dbReference>
<name>A0A1R2BPN8_9CILI</name>
<feature type="binding site" evidence="8">
    <location>
        <position position="352"/>
    </location>
    <ligand>
        <name>ATP</name>
        <dbReference type="ChEBI" id="CHEBI:30616"/>
    </ligand>
</feature>
<keyword evidence="3" id="KW-0808">Transferase</keyword>
<keyword evidence="7" id="KW-0040">ANK repeat</keyword>
<evidence type="ECO:0000256" key="3">
    <source>
        <dbReference type="ARBA" id="ARBA00022679"/>
    </source>
</evidence>
<feature type="repeat" description="ANK" evidence="7">
    <location>
        <begin position="221"/>
        <end position="253"/>
    </location>
</feature>
<dbReference type="InterPro" id="IPR017441">
    <property type="entry name" value="Protein_kinase_ATP_BS"/>
</dbReference>
<dbReference type="Pfam" id="PF00069">
    <property type="entry name" value="Pkinase"/>
    <property type="match status" value="1"/>
</dbReference>
<dbReference type="InterPro" id="IPR011009">
    <property type="entry name" value="Kinase-like_dom_sf"/>
</dbReference>
<evidence type="ECO:0000256" key="6">
    <source>
        <dbReference type="ARBA" id="ARBA00022840"/>
    </source>
</evidence>
<dbReference type="EMBL" id="MPUH01000510">
    <property type="protein sequence ID" value="OMJ78670.1"/>
    <property type="molecule type" value="Genomic_DNA"/>
</dbReference>
<dbReference type="InterPro" id="IPR036770">
    <property type="entry name" value="Ankyrin_rpt-contain_sf"/>
</dbReference>
<dbReference type="Gene3D" id="1.10.510.10">
    <property type="entry name" value="Transferase(Phosphotransferase) domain 1"/>
    <property type="match status" value="1"/>
</dbReference>
<dbReference type="AlphaFoldDB" id="A0A1R2BPN8"/>
<dbReference type="OrthoDB" id="194358at2759"/>
<keyword evidence="6 8" id="KW-0067">ATP-binding</keyword>
<dbReference type="PROSITE" id="PS00107">
    <property type="entry name" value="PROTEIN_KINASE_ATP"/>
    <property type="match status" value="1"/>
</dbReference>
<dbReference type="GO" id="GO:0004674">
    <property type="term" value="F:protein serine/threonine kinase activity"/>
    <property type="evidence" value="ECO:0007669"/>
    <property type="project" value="UniProtKB-KW"/>
</dbReference>
<dbReference type="Pfam" id="PF12796">
    <property type="entry name" value="Ank_2"/>
    <property type="match status" value="1"/>
</dbReference>
<reference evidence="10 11" key="1">
    <citation type="submission" date="2016-11" db="EMBL/GenBank/DDBJ databases">
        <title>The macronuclear genome of Stentor coeruleus: a giant cell with tiny introns.</title>
        <authorList>
            <person name="Slabodnick M."/>
            <person name="Ruby J.G."/>
            <person name="Reiff S.B."/>
            <person name="Swart E.C."/>
            <person name="Gosai S."/>
            <person name="Prabakaran S."/>
            <person name="Witkowska E."/>
            <person name="Larue G.E."/>
            <person name="Fisher S."/>
            <person name="Freeman R.M."/>
            <person name="Gunawardena J."/>
            <person name="Chu W."/>
            <person name="Stover N.A."/>
            <person name="Gregory B.D."/>
            <person name="Nowacki M."/>
            <person name="Derisi J."/>
            <person name="Roy S.W."/>
            <person name="Marshall W.F."/>
            <person name="Sood P."/>
        </authorList>
    </citation>
    <scope>NUCLEOTIDE SEQUENCE [LARGE SCALE GENOMIC DNA]</scope>
    <source>
        <strain evidence="10">WM001</strain>
    </source>
</reference>
<dbReference type="GO" id="GO:0005524">
    <property type="term" value="F:ATP binding"/>
    <property type="evidence" value="ECO:0007669"/>
    <property type="project" value="UniProtKB-UniRule"/>
</dbReference>
<evidence type="ECO:0000256" key="8">
    <source>
        <dbReference type="PROSITE-ProRule" id="PRU10141"/>
    </source>
</evidence>
<dbReference type="PANTHER" id="PTHR24351">
    <property type="entry name" value="RIBOSOMAL PROTEIN S6 KINASE"/>
    <property type="match status" value="1"/>
</dbReference>
<dbReference type="FunFam" id="1.10.510.10:FF:000008">
    <property type="entry name" value="Non-specific serine/threonine protein kinase"/>
    <property type="match status" value="1"/>
</dbReference>
<dbReference type="InterPro" id="IPR045270">
    <property type="entry name" value="STKc_AGC"/>
</dbReference>
<keyword evidence="11" id="KW-1185">Reference proteome</keyword>
<comment type="caution">
    <text evidence="10">The sequence shown here is derived from an EMBL/GenBank/DDBJ whole genome shotgun (WGS) entry which is preliminary data.</text>
</comment>
<dbReference type="PROSITE" id="PS00108">
    <property type="entry name" value="PROTEIN_KINASE_ST"/>
    <property type="match status" value="1"/>
</dbReference>
<accession>A0A1R2BPN8</accession>
<evidence type="ECO:0000259" key="9">
    <source>
        <dbReference type="PROSITE" id="PS50011"/>
    </source>
</evidence>
<dbReference type="SUPFAM" id="SSF56112">
    <property type="entry name" value="Protein kinase-like (PK-like)"/>
    <property type="match status" value="1"/>
</dbReference>
<dbReference type="SMART" id="SM00220">
    <property type="entry name" value="S_TKc"/>
    <property type="match status" value="1"/>
</dbReference>
<dbReference type="InterPro" id="IPR008271">
    <property type="entry name" value="Ser/Thr_kinase_AS"/>
</dbReference>
<dbReference type="PROSITE" id="PS50088">
    <property type="entry name" value="ANK_REPEAT"/>
    <property type="match status" value="3"/>
</dbReference>
<evidence type="ECO:0000313" key="10">
    <source>
        <dbReference type="EMBL" id="OMJ78670.1"/>
    </source>
</evidence>
<dbReference type="PRINTS" id="PR01415">
    <property type="entry name" value="ANKYRIN"/>
</dbReference>
<organism evidence="10 11">
    <name type="scientific">Stentor coeruleus</name>
    <dbReference type="NCBI Taxonomy" id="5963"/>
    <lineage>
        <taxon>Eukaryota</taxon>
        <taxon>Sar</taxon>
        <taxon>Alveolata</taxon>
        <taxon>Ciliophora</taxon>
        <taxon>Postciliodesmatophora</taxon>
        <taxon>Heterotrichea</taxon>
        <taxon>Heterotrichida</taxon>
        <taxon>Stentoridae</taxon>
        <taxon>Stentor</taxon>
    </lineage>
</organism>
<dbReference type="Gene3D" id="1.25.40.20">
    <property type="entry name" value="Ankyrin repeat-containing domain"/>
    <property type="match status" value="1"/>
</dbReference>
<dbReference type="PROSITE" id="PS50297">
    <property type="entry name" value="ANK_REP_REGION"/>
    <property type="match status" value="3"/>
</dbReference>
<dbReference type="Pfam" id="PF00023">
    <property type="entry name" value="Ank"/>
    <property type="match status" value="1"/>
</dbReference>
<evidence type="ECO:0000256" key="7">
    <source>
        <dbReference type="PROSITE-ProRule" id="PRU00023"/>
    </source>
</evidence>
<dbReference type="SMART" id="SM00248">
    <property type="entry name" value="ANK"/>
    <property type="match status" value="4"/>
</dbReference>
<keyword evidence="5" id="KW-0418">Kinase</keyword>
<protein>
    <recommendedName>
        <fullName evidence="9">Protein kinase domain-containing protein</fullName>
    </recommendedName>
</protein>
<proteinExistence type="predicted"/>
<evidence type="ECO:0000256" key="5">
    <source>
        <dbReference type="ARBA" id="ARBA00022777"/>
    </source>
</evidence>
<dbReference type="SUPFAM" id="SSF48403">
    <property type="entry name" value="Ankyrin repeat"/>
    <property type="match status" value="1"/>
</dbReference>